<organism evidence="1 2">
    <name type="scientific">Pistacia integerrima</name>
    <dbReference type="NCBI Taxonomy" id="434235"/>
    <lineage>
        <taxon>Eukaryota</taxon>
        <taxon>Viridiplantae</taxon>
        <taxon>Streptophyta</taxon>
        <taxon>Embryophyta</taxon>
        <taxon>Tracheophyta</taxon>
        <taxon>Spermatophyta</taxon>
        <taxon>Magnoliopsida</taxon>
        <taxon>eudicotyledons</taxon>
        <taxon>Gunneridae</taxon>
        <taxon>Pentapetalae</taxon>
        <taxon>rosids</taxon>
        <taxon>malvids</taxon>
        <taxon>Sapindales</taxon>
        <taxon>Anacardiaceae</taxon>
        <taxon>Pistacia</taxon>
    </lineage>
</organism>
<name>A0ACC0Z700_9ROSI</name>
<accession>A0ACC0Z700</accession>
<gene>
    <name evidence="1" type="ORF">Pint_05488</name>
</gene>
<reference evidence="2" key="1">
    <citation type="journal article" date="2023" name="G3 (Bethesda)">
        <title>Genome assembly and association tests identify interacting loci associated with vigor, precocity, and sex in interspecific pistachio rootstocks.</title>
        <authorList>
            <person name="Palmer W."/>
            <person name="Jacygrad E."/>
            <person name="Sagayaradj S."/>
            <person name="Cavanaugh K."/>
            <person name="Han R."/>
            <person name="Bertier L."/>
            <person name="Beede B."/>
            <person name="Kafkas S."/>
            <person name="Golino D."/>
            <person name="Preece J."/>
            <person name="Michelmore R."/>
        </authorList>
    </citation>
    <scope>NUCLEOTIDE SEQUENCE [LARGE SCALE GENOMIC DNA]</scope>
</reference>
<dbReference type="Proteomes" id="UP001163603">
    <property type="component" value="Chromosome 3"/>
</dbReference>
<protein>
    <submittedName>
        <fullName evidence="1">Uncharacterized protein</fullName>
    </submittedName>
</protein>
<evidence type="ECO:0000313" key="1">
    <source>
        <dbReference type="EMBL" id="KAJ0046016.1"/>
    </source>
</evidence>
<comment type="caution">
    <text evidence="1">The sequence shown here is derived from an EMBL/GenBank/DDBJ whole genome shotgun (WGS) entry which is preliminary data.</text>
</comment>
<proteinExistence type="predicted"/>
<sequence length="86" mass="8931">MAVITRFLLGSMNSLLGTIVAYATEVMRGEQQTLGLSAVSTAWGIGLIMGPAVGGSLSQVSILLALLCYITYFFGSNHGFLLASGT</sequence>
<dbReference type="EMBL" id="CM047738">
    <property type="protein sequence ID" value="KAJ0046016.1"/>
    <property type="molecule type" value="Genomic_DNA"/>
</dbReference>
<keyword evidence="2" id="KW-1185">Reference proteome</keyword>
<evidence type="ECO:0000313" key="2">
    <source>
        <dbReference type="Proteomes" id="UP001163603"/>
    </source>
</evidence>